<dbReference type="InterPro" id="IPR012506">
    <property type="entry name" value="TMEM86B-like"/>
</dbReference>
<reference evidence="7" key="1">
    <citation type="submission" date="2023-05" db="EMBL/GenBank/DDBJ databases">
        <title>Anaerotaeda fermentans gen. nov., sp. nov., a novel anaerobic planctomycete of the new family within the order Sedimentisphaerales isolated from Taman Peninsula, Russia.</title>
        <authorList>
            <person name="Khomyakova M.A."/>
            <person name="Merkel A.Y."/>
            <person name="Slobodkin A.I."/>
        </authorList>
    </citation>
    <scope>NUCLEOTIDE SEQUENCE</scope>
    <source>
        <strain evidence="7">M17dextr</strain>
    </source>
</reference>
<evidence type="ECO:0000256" key="6">
    <source>
        <dbReference type="SAM" id="Phobius"/>
    </source>
</evidence>
<dbReference type="GO" id="GO:0016020">
    <property type="term" value="C:membrane"/>
    <property type="evidence" value="ECO:0007669"/>
    <property type="project" value="UniProtKB-SubCell"/>
</dbReference>
<name>A0AAW6TXD9_9BACT</name>
<evidence type="ECO:0000313" key="7">
    <source>
        <dbReference type="EMBL" id="MDI6447718.1"/>
    </source>
</evidence>
<proteinExistence type="inferred from homology"/>
<evidence type="ECO:0000256" key="4">
    <source>
        <dbReference type="ARBA" id="ARBA00022989"/>
    </source>
</evidence>
<evidence type="ECO:0000256" key="3">
    <source>
        <dbReference type="ARBA" id="ARBA00022692"/>
    </source>
</evidence>
<feature type="transmembrane region" description="Helical" evidence="6">
    <location>
        <begin position="38"/>
        <end position="57"/>
    </location>
</feature>
<feature type="transmembrane region" description="Helical" evidence="6">
    <location>
        <begin position="97"/>
        <end position="118"/>
    </location>
</feature>
<evidence type="ECO:0000313" key="8">
    <source>
        <dbReference type="Proteomes" id="UP001431776"/>
    </source>
</evidence>
<keyword evidence="8" id="KW-1185">Reference proteome</keyword>
<dbReference type="Pfam" id="PF07947">
    <property type="entry name" value="YhhN"/>
    <property type="match status" value="1"/>
</dbReference>
<feature type="transmembrane region" description="Helical" evidence="6">
    <location>
        <begin position="69"/>
        <end position="91"/>
    </location>
</feature>
<gene>
    <name evidence="7" type="ORF">QJ522_01585</name>
</gene>
<evidence type="ECO:0000256" key="2">
    <source>
        <dbReference type="ARBA" id="ARBA00007375"/>
    </source>
</evidence>
<dbReference type="Proteomes" id="UP001431776">
    <property type="component" value="Unassembled WGS sequence"/>
</dbReference>
<feature type="transmembrane region" description="Helical" evidence="6">
    <location>
        <begin position="162"/>
        <end position="181"/>
    </location>
</feature>
<evidence type="ECO:0000256" key="5">
    <source>
        <dbReference type="ARBA" id="ARBA00023136"/>
    </source>
</evidence>
<comment type="caution">
    <text evidence="7">The sequence shown here is derived from an EMBL/GenBank/DDBJ whole genome shotgun (WGS) entry which is preliminary data.</text>
</comment>
<protein>
    <submittedName>
        <fullName evidence="7">Lysoplasmalogenase family protein</fullName>
    </submittedName>
</protein>
<organism evidence="7 8">
    <name type="scientific">Anaerobaca lacustris</name>
    <dbReference type="NCBI Taxonomy" id="3044600"/>
    <lineage>
        <taxon>Bacteria</taxon>
        <taxon>Pseudomonadati</taxon>
        <taxon>Planctomycetota</taxon>
        <taxon>Phycisphaerae</taxon>
        <taxon>Sedimentisphaerales</taxon>
        <taxon>Anaerobacaceae</taxon>
        <taxon>Anaerobaca</taxon>
    </lineage>
</organism>
<comment type="similarity">
    <text evidence="2">Belongs to the TMEM86 family.</text>
</comment>
<accession>A0AAW6TXD9</accession>
<dbReference type="EMBL" id="JASCXX010000002">
    <property type="protein sequence ID" value="MDI6447718.1"/>
    <property type="molecule type" value="Genomic_DNA"/>
</dbReference>
<keyword evidence="3 6" id="KW-0812">Transmembrane</keyword>
<evidence type="ECO:0000256" key="1">
    <source>
        <dbReference type="ARBA" id="ARBA00004141"/>
    </source>
</evidence>
<dbReference type="AlphaFoldDB" id="A0AAW6TXD9"/>
<dbReference type="RefSeq" id="WP_349243130.1">
    <property type="nucleotide sequence ID" value="NZ_JASCXX010000002.1"/>
</dbReference>
<keyword evidence="5 6" id="KW-0472">Membrane</keyword>
<keyword evidence="4 6" id="KW-1133">Transmembrane helix</keyword>
<comment type="subcellular location">
    <subcellularLocation>
        <location evidence="1">Membrane</location>
        <topology evidence="1">Multi-pass membrane protein</topology>
    </subcellularLocation>
</comment>
<feature type="transmembrane region" description="Helical" evidence="6">
    <location>
        <begin position="188"/>
        <end position="210"/>
    </location>
</feature>
<sequence>MRRSLRCVVVSVLWLAWLGLLPGTFVVALVTGQGGWSRFWWMSSAVLVAAAWVHWFWQRRGRLGPACALIACGITLGMLADLYGAFAALRFTEPLTMIVPLFALGHVGYIAGFLMAASRLGLSGRPGWRGTLAGAVALYNLAGLALWVTLVHPSDALPGMHLPTAVYTVFLATAAAVMAALACFDRRFLAVGIGGLLFLLSDGFLAVRLFQDNWRGIGDLCWITYGIGQMLIVYGVIAATWPREGRD</sequence>
<feature type="transmembrane region" description="Helical" evidence="6">
    <location>
        <begin position="130"/>
        <end position="150"/>
    </location>
</feature>
<feature type="transmembrane region" description="Helical" evidence="6">
    <location>
        <begin position="222"/>
        <end position="241"/>
    </location>
</feature>